<feature type="chain" id="PRO_5045140336" description="DUF4232 domain-containing protein" evidence="1">
    <location>
        <begin position="31"/>
        <end position="166"/>
    </location>
</feature>
<dbReference type="RefSeq" id="WP_377854986.1">
    <property type="nucleotide sequence ID" value="NZ_JBHLZU010000018.1"/>
</dbReference>
<evidence type="ECO:0000256" key="1">
    <source>
        <dbReference type="SAM" id="SignalP"/>
    </source>
</evidence>
<comment type="caution">
    <text evidence="2">The sequence shown here is derived from an EMBL/GenBank/DDBJ whole genome shotgun (WGS) entry which is preliminary data.</text>
</comment>
<gene>
    <name evidence="2" type="ORF">ACFFQA_21560</name>
</gene>
<organism evidence="2 3">
    <name type="scientific">Allokutzneria oryzae</name>
    <dbReference type="NCBI Taxonomy" id="1378989"/>
    <lineage>
        <taxon>Bacteria</taxon>
        <taxon>Bacillati</taxon>
        <taxon>Actinomycetota</taxon>
        <taxon>Actinomycetes</taxon>
        <taxon>Pseudonocardiales</taxon>
        <taxon>Pseudonocardiaceae</taxon>
        <taxon>Allokutzneria</taxon>
    </lineage>
</organism>
<dbReference type="EMBL" id="JBHLZU010000018">
    <property type="protein sequence ID" value="MFB9906529.1"/>
    <property type="molecule type" value="Genomic_DNA"/>
</dbReference>
<evidence type="ECO:0008006" key="4">
    <source>
        <dbReference type="Google" id="ProtNLM"/>
    </source>
</evidence>
<keyword evidence="1" id="KW-0732">Signal</keyword>
<evidence type="ECO:0000313" key="3">
    <source>
        <dbReference type="Proteomes" id="UP001589693"/>
    </source>
</evidence>
<accession>A0ABV6A2P7</accession>
<name>A0ABV6A2P7_9PSEU</name>
<sequence length="166" mass="17032">MNRNTVVRGITAAAVAFGGLAVATSGVASAETPAPCTAAELIATAGDGQQGQDPLDEQLVVEFKAKDGVHCQLKGLPGELTFYKDGKPIQVTPKVKDADREAVIDVKGTDTATLIIDVPKPQGARVTPTDEVSFKLPSANADVIRLPYTAGVAETPTISPVVGPVG</sequence>
<reference evidence="2 3" key="1">
    <citation type="submission" date="2024-09" db="EMBL/GenBank/DDBJ databases">
        <authorList>
            <person name="Sun Q."/>
            <person name="Mori K."/>
        </authorList>
    </citation>
    <scope>NUCLEOTIDE SEQUENCE [LARGE SCALE GENOMIC DNA]</scope>
    <source>
        <strain evidence="2 3">TBRC 7907</strain>
    </source>
</reference>
<proteinExistence type="predicted"/>
<protein>
    <recommendedName>
        <fullName evidence="4">DUF4232 domain-containing protein</fullName>
    </recommendedName>
</protein>
<feature type="signal peptide" evidence="1">
    <location>
        <begin position="1"/>
        <end position="30"/>
    </location>
</feature>
<keyword evidence="3" id="KW-1185">Reference proteome</keyword>
<evidence type="ECO:0000313" key="2">
    <source>
        <dbReference type="EMBL" id="MFB9906529.1"/>
    </source>
</evidence>
<dbReference type="Proteomes" id="UP001589693">
    <property type="component" value="Unassembled WGS sequence"/>
</dbReference>